<keyword evidence="2" id="KW-0808">Transferase</keyword>
<name>A0A1A8RQI4_9TELE</name>
<keyword evidence="1" id="KW-1133">Transmembrane helix</keyword>
<dbReference type="AlphaFoldDB" id="A0A1A8RQI4"/>
<keyword evidence="2" id="KW-0418">Kinase</keyword>
<protein>
    <submittedName>
        <fullName evidence="2">Serine/threonine-protein kinase D</fullName>
    </submittedName>
</protein>
<accession>A0A1A8RQI4</accession>
<proteinExistence type="predicted"/>
<evidence type="ECO:0000256" key="1">
    <source>
        <dbReference type="SAM" id="Phobius"/>
    </source>
</evidence>
<feature type="transmembrane region" description="Helical" evidence="1">
    <location>
        <begin position="9"/>
        <end position="26"/>
    </location>
</feature>
<reference evidence="2" key="1">
    <citation type="submission" date="2016-05" db="EMBL/GenBank/DDBJ databases">
        <authorList>
            <person name="Lavstsen T."/>
            <person name="Jespersen J.S."/>
        </authorList>
    </citation>
    <scope>NUCLEOTIDE SEQUENCE</scope>
    <source>
        <tissue evidence="2">Brain</tissue>
    </source>
</reference>
<gene>
    <name evidence="2" type="primary">PRKD3</name>
</gene>
<organism evidence="2">
    <name type="scientific">Nothobranchius rachovii</name>
    <name type="common">bluefin notho</name>
    <dbReference type="NCBI Taxonomy" id="451742"/>
    <lineage>
        <taxon>Eukaryota</taxon>
        <taxon>Metazoa</taxon>
        <taxon>Chordata</taxon>
        <taxon>Craniata</taxon>
        <taxon>Vertebrata</taxon>
        <taxon>Euteleostomi</taxon>
        <taxon>Actinopterygii</taxon>
        <taxon>Neopterygii</taxon>
        <taxon>Teleostei</taxon>
        <taxon>Neoteleostei</taxon>
        <taxon>Acanthomorphata</taxon>
        <taxon>Ovalentaria</taxon>
        <taxon>Atherinomorphae</taxon>
        <taxon>Cyprinodontiformes</taxon>
        <taxon>Nothobranchiidae</taxon>
        <taxon>Nothobranchius</taxon>
    </lineage>
</organism>
<dbReference type="GO" id="GO:0016301">
    <property type="term" value="F:kinase activity"/>
    <property type="evidence" value="ECO:0007669"/>
    <property type="project" value="UniProtKB-KW"/>
</dbReference>
<feature type="non-terminal residue" evidence="2">
    <location>
        <position position="30"/>
    </location>
</feature>
<feature type="non-terminal residue" evidence="2">
    <location>
        <position position="1"/>
    </location>
</feature>
<keyword evidence="1" id="KW-0472">Membrane</keyword>
<evidence type="ECO:0000313" key="2">
    <source>
        <dbReference type="EMBL" id="SBS07494.1"/>
    </source>
</evidence>
<dbReference type="EMBL" id="HAEI01009338">
    <property type="protein sequence ID" value="SBS07494.1"/>
    <property type="molecule type" value="Transcribed_RNA"/>
</dbReference>
<sequence length="30" mass="3139">PGRTSQQKVVVSAMSLVYVAMVAPVVCCQS</sequence>
<reference evidence="2" key="2">
    <citation type="submission" date="2016-06" db="EMBL/GenBank/DDBJ databases">
        <title>The genome of a short-lived fish provides insights into sex chromosome evolution and the genetic control of aging.</title>
        <authorList>
            <person name="Reichwald K."/>
            <person name="Felder M."/>
            <person name="Petzold A."/>
            <person name="Koch P."/>
            <person name="Groth M."/>
            <person name="Platzer M."/>
        </authorList>
    </citation>
    <scope>NUCLEOTIDE SEQUENCE</scope>
    <source>
        <tissue evidence="2">Brain</tissue>
    </source>
</reference>
<keyword evidence="1" id="KW-0812">Transmembrane</keyword>